<comment type="similarity">
    <text evidence="2 5">Belongs to the CMC family.</text>
</comment>
<dbReference type="PANTHER" id="PTHR22977:SF1">
    <property type="entry name" value="COX ASSEMBLY MITOCHONDRIAL PROTEIN 2 HOMOLOG"/>
    <property type="match status" value="1"/>
</dbReference>
<gene>
    <name evidence="7" type="ORF">RRG08_024150</name>
</gene>
<evidence type="ECO:0000256" key="3">
    <source>
        <dbReference type="ARBA" id="ARBA00023128"/>
    </source>
</evidence>
<dbReference type="Proteomes" id="UP001283361">
    <property type="component" value="Unassembled WGS sequence"/>
</dbReference>
<keyword evidence="8" id="KW-1185">Reference proteome</keyword>
<dbReference type="InterPro" id="IPR013892">
    <property type="entry name" value="Cyt_c_biogenesis_Cmc1-like"/>
</dbReference>
<comment type="caution">
    <text evidence="7">The sequence shown here is derived from an EMBL/GenBank/DDBJ whole genome shotgun (WGS) entry which is preliminary data.</text>
</comment>
<evidence type="ECO:0000256" key="4">
    <source>
        <dbReference type="ARBA" id="ARBA00023157"/>
    </source>
</evidence>
<evidence type="ECO:0000256" key="2">
    <source>
        <dbReference type="ARBA" id="ARBA00007347"/>
    </source>
</evidence>
<evidence type="ECO:0000313" key="7">
    <source>
        <dbReference type="EMBL" id="KAK3754073.1"/>
    </source>
</evidence>
<evidence type="ECO:0000256" key="5">
    <source>
        <dbReference type="RuleBase" id="RU364104"/>
    </source>
</evidence>
<sequence length="105" mass="12086">MPFKLRYVADTVIPKSAQYWLAVRSISCSPQRMHSDLSPHLHSDECNALIAALKKCHAENPFKKFLGVCTAADREMTKCLRRERERKRQLNKDKGPIKKKDFSAV</sequence>
<name>A0AAE0YPW9_9GAST</name>
<dbReference type="PANTHER" id="PTHR22977">
    <property type="entry name" value="COX ASSEMBLY MITOCHONDRIAL PROTEIN"/>
    <property type="match status" value="1"/>
</dbReference>
<dbReference type="GO" id="GO:0005739">
    <property type="term" value="C:mitochondrion"/>
    <property type="evidence" value="ECO:0007669"/>
    <property type="project" value="UniProtKB-SubCell"/>
</dbReference>
<evidence type="ECO:0000256" key="6">
    <source>
        <dbReference type="SAM" id="MobiDB-lite"/>
    </source>
</evidence>
<dbReference type="AlphaFoldDB" id="A0AAE0YPW9"/>
<accession>A0AAE0YPW9</accession>
<proteinExistence type="inferred from homology"/>
<dbReference type="EMBL" id="JAWDGP010005686">
    <property type="protein sequence ID" value="KAK3754073.1"/>
    <property type="molecule type" value="Genomic_DNA"/>
</dbReference>
<keyword evidence="3 5" id="KW-0496">Mitochondrion</keyword>
<dbReference type="PROSITE" id="PS51808">
    <property type="entry name" value="CHCH"/>
    <property type="match status" value="1"/>
</dbReference>
<dbReference type="Pfam" id="PF08583">
    <property type="entry name" value="Cmc1"/>
    <property type="match status" value="1"/>
</dbReference>
<organism evidence="7 8">
    <name type="scientific">Elysia crispata</name>
    <name type="common">lettuce slug</name>
    <dbReference type="NCBI Taxonomy" id="231223"/>
    <lineage>
        <taxon>Eukaryota</taxon>
        <taxon>Metazoa</taxon>
        <taxon>Spiralia</taxon>
        <taxon>Lophotrochozoa</taxon>
        <taxon>Mollusca</taxon>
        <taxon>Gastropoda</taxon>
        <taxon>Heterobranchia</taxon>
        <taxon>Euthyneura</taxon>
        <taxon>Panpulmonata</taxon>
        <taxon>Sacoglossa</taxon>
        <taxon>Placobranchoidea</taxon>
        <taxon>Plakobranchidae</taxon>
        <taxon>Elysia</taxon>
    </lineage>
</organism>
<evidence type="ECO:0000256" key="1">
    <source>
        <dbReference type="ARBA" id="ARBA00004173"/>
    </source>
</evidence>
<feature type="region of interest" description="Disordered" evidence="6">
    <location>
        <begin position="85"/>
        <end position="105"/>
    </location>
</feature>
<keyword evidence="4" id="KW-1015">Disulfide bond</keyword>
<reference evidence="7" key="1">
    <citation type="journal article" date="2023" name="G3 (Bethesda)">
        <title>A reference genome for the long-term kleptoplast-retaining sea slug Elysia crispata morphotype clarki.</title>
        <authorList>
            <person name="Eastman K.E."/>
            <person name="Pendleton A.L."/>
            <person name="Shaikh M.A."/>
            <person name="Suttiyut T."/>
            <person name="Ogas R."/>
            <person name="Tomko P."/>
            <person name="Gavelis G."/>
            <person name="Widhalm J.R."/>
            <person name="Wisecaver J.H."/>
        </authorList>
    </citation>
    <scope>NUCLEOTIDE SEQUENCE</scope>
    <source>
        <strain evidence="7">ECLA1</strain>
    </source>
</reference>
<protein>
    <recommendedName>
        <fullName evidence="5">COX assembly mitochondrial protein</fullName>
    </recommendedName>
</protein>
<evidence type="ECO:0000313" key="8">
    <source>
        <dbReference type="Proteomes" id="UP001283361"/>
    </source>
</evidence>
<comment type="subcellular location">
    <subcellularLocation>
        <location evidence="1 5">Mitochondrion</location>
    </subcellularLocation>
</comment>